<accession>A0A4Z0L7I1</accession>
<evidence type="ECO:0000313" key="4">
    <source>
        <dbReference type="Proteomes" id="UP000297407"/>
    </source>
</evidence>
<name>A0A4Z0L7I1_9FLAO</name>
<evidence type="ECO:0000256" key="1">
    <source>
        <dbReference type="PROSITE-ProRule" id="PRU00339"/>
    </source>
</evidence>
<dbReference type="SUPFAM" id="SSF48452">
    <property type="entry name" value="TPR-like"/>
    <property type="match status" value="1"/>
</dbReference>
<keyword evidence="1" id="KW-0802">TPR repeat</keyword>
<keyword evidence="4" id="KW-1185">Reference proteome</keyword>
<comment type="caution">
    <text evidence="3">The sequence shown here is derived from an EMBL/GenBank/DDBJ whole genome shotgun (WGS) entry which is preliminary data.</text>
</comment>
<evidence type="ECO:0000313" key="3">
    <source>
        <dbReference type="EMBL" id="TGD57972.1"/>
    </source>
</evidence>
<dbReference type="AlphaFoldDB" id="A0A4Z0L7I1"/>
<dbReference type="EMBL" id="SRLH01000004">
    <property type="protein sequence ID" value="TGD57972.1"/>
    <property type="molecule type" value="Genomic_DNA"/>
</dbReference>
<gene>
    <name evidence="3" type="ORF">E4635_08140</name>
</gene>
<reference evidence="3 4" key="1">
    <citation type="submission" date="2019-04" db="EMBL/GenBank/DDBJ databases">
        <title>Flavobacterium sp. strain DS2-A Genome sequencing and assembly.</title>
        <authorList>
            <person name="Kim I."/>
        </authorList>
    </citation>
    <scope>NUCLEOTIDE SEQUENCE [LARGE SCALE GENOMIC DNA]</scope>
    <source>
        <strain evidence="3 4">DS2-A</strain>
    </source>
</reference>
<sequence length="491" mass="56536">MKKNISILILLLFWSLTSFSQSFNRRIFDYPALEKAYIKCDDSILNELNKVIISLQENNSAKAVMQSKELFEKNQKCPEAFGIYGLSLFRSGKLLDGLNIIESGIDMFGSVPELIKGRYQLSLELYQNGIGKKNIDGNSIYLSQNEKLKFDDTQFKEENLKSALADLEYLTHKFPDSNEELFIIAKIHQLKGAFEKSNQAFEKLSALDEFNDEATFNIATNYVQLKKYDEAEKYLMKLLSKYPKEPQILNKLSELYELSGNKIKQDEFNKKAIFNNHVPYFSNIEYNDKNFEVVTFFSSEQNDAKAKLSKLDKIQKSESEDYTIDICLTILKIHTNHGNGVEEKATEILAKIGKPALEKTHKLFNTDVSTCTITNLSEIMSKVKDESSWQILVEYLPKIAHMPMTMMPPNVPEEIIRFNEEKGAKEVLKVVKKLLNKENTDSEDPMAQLAGFSDYIYYSPLKKISKQKLKKYTAELNFTEEEIKKLNEKLN</sequence>
<feature type="coiled-coil region" evidence="2">
    <location>
        <begin position="462"/>
        <end position="489"/>
    </location>
</feature>
<dbReference type="Gene3D" id="1.25.40.10">
    <property type="entry name" value="Tetratricopeptide repeat domain"/>
    <property type="match status" value="1"/>
</dbReference>
<dbReference type="Proteomes" id="UP000297407">
    <property type="component" value="Unassembled WGS sequence"/>
</dbReference>
<dbReference type="OrthoDB" id="1298851at2"/>
<dbReference type="InterPro" id="IPR011990">
    <property type="entry name" value="TPR-like_helical_dom_sf"/>
</dbReference>
<keyword evidence="2" id="KW-0175">Coiled coil</keyword>
<proteinExistence type="predicted"/>
<organism evidence="3 4">
    <name type="scientific">Flavobacterium humi</name>
    <dbReference type="NCBI Taxonomy" id="2562683"/>
    <lineage>
        <taxon>Bacteria</taxon>
        <taxon>Pseudomonadati</taxon>
        <taxon>Bacteroidota</taxon>
        <taxon>Flavobacteriia</taxon>
        <taxon>Flavobacteriales</taxon>
        <taxon>Flavobacteriaceae</taxon>
        <taxon>Flavobacterium</taxon>
    </lineage>
</organism>
<dbReference type="InterPro" id="IPR019734">
    <property type="entry name" value="TPR_rpt"/>
</dbReference>
<protein>
    <submittedName>
        <fullName evidence="3">DUF3808 domain-containing protein</fullName>
    </submittedName>
</protein>
<dbReference type="Pfam" id="PF13174">
    <property type="entry name" value="TPR_6"/>
    <property type="match status" value="1"/>
</dbReference>
<dbReference type="PROSITE" id="PS50005">
    <property type="entry name" value="TPR"/>
    <property type="match status" value="1"/>
</dbReference>
<feature type="repeat" description="TPR" evidence="1">
    <location>
        <begin position="212"/>
        <end position="245"/>
    </location>
</feature>
<evidence type="ECO:0000256" key="2">
    <source>
        <dbReference type="SAM" id="Coils"/>
    </source>
</evidence>